<evidence type="ECO:0000259" key="1">
    <source>
        <dbReference type="Pfam" id="PF19816"/>
    </source>
</evidence>
<keyword evidence="3" id="KW-1185">Reference proteome</keyword>
<evidence type="ECO:0000313" key="3">
    <source>
        <dbReference type="Proteomes" id="UP000031364"/>
    </source>
</evidence>
<dbReference type="Pfam" id="PF19816">
    <property type="entry name" value="DUF6299"/>
    <property type="match status" value="1"/>
</dbReference>
<dbReference type="InterPro" id="IPR046266">
    <property type="entry name" value="DUF6299"/>
</dbReference>
<gene>
    <name evidence="2" type="ORF">FG87_04160</name>
</gene>
<proteinExistence type="predicted"/>
<reference evidence="2 3" key="1">
    <citation type="journal article" date="2014" name="Int. J. Syst. Evol. Microbiol.">
        <title>Nocardia vulneris sp. nov., isolated from wounds of human patients in North America.</title>
        <authorList>
            <person name="Lasker B.A."/>
            <person name="Bell M."/>
            <person name="Klenk H.P."/>
            <person name="Sproer C."/>
            <person name="Schumann C."/>
            <person name="Schumann P."/>
            <person name="Brown J.M."/>
        </authorList>
    </citation>
    <scope>NUCLEOTIDE SEQUENCE [LARGE SCALE GENOMIC DNA]</scope>
    <source>
        <strain evidence="2 3">W9851</strain>
    </source>
</reference>
<dbReference type="EMBL" id="JNFP01000004">
    <property type="protein sequence ID" value="KIA66015.1"/>
    <property type="molecule type" value="Genomic_DNA"/>
</dbReference>
<evidence type="ECO:0000313" key="2">
    <source>
        <dbReference type="EMBL" id="KIA66015.1"/>
    </source>
</evidence>
<comment type="caution">
    <text evidence="2">The sequence shown here is derived from an EMBL/GenBank/DDBJ whole genome shotgun (WGS) entry which is preliminary data.</text>
</comment>
<accession>A0ABR4ZLN6</accession>
<dbReference type="RefSeq" id="WP_043664902.1">
    <property type="nucleotide sequence ID" value="NZ_BDCI01000002.1"/>
</dbReference>
<name>A0ABR4ZLN6_9NOCA</name>
<feature type="domain" description="DUF6299" evidence="1">
    <location>
        <begin position="44"/>
        <end position="107"/>
    </location>
</feature>
<protein>
    <recommendedName>
        <fullName evidence="1">DUF6299 domain-containing protein</fullName>
    </recommendedName>
</protein>
<sequence length="152" mass="15731">MFDHARSIGRRIGKHRIAGLTLAATAGFGVALAPTAVAVAPPPSLTVDSVAHLNTDRSVDVTGTYTCSGGPSSIIRGDSGLYQDDAGVSSPSVTVPGNCDGAAHPYTIHFPPGSYFEFQPGPATFTSVWLFYDANGDPTEAELVNAPITLQN</sequence>
<organism evidence="2 3">
    <name type="scientific">Nocardia vulneris</name>
    <dbReference type="NCBI Taxonomy" id="1141657"/>
    <lineage>
        <taxon>Bacteria</taxon>
        <taxon>Bacillati</taxon>
        <taxon>Actinomycetota</taxon>
        <taxon>Actinomycetes</taxon>
        <taxon>Mycobacteriales</taxon>
        <taxon>Nocardiaceae</taxon>
        <taxon>Nocardia</taxon>
    </lineage>
</organism>
<dbReference type="Proteomes" id="UP000031364">
    <property type="component" value="Unassembled WGS sequence"/>
</dbReference>